<dbReference type="Gene3D" id="2.40.30.110">
    <property type="entry name" value="Aminomethyltransferase beta-barrel domains"/>
    <property type="match status" value="1"/>
</dbReference>
<dbReference type="InterPro" id="IPR028896">
    <property type="entry name" value="GcvT/YgfZ/DmdA"/>
</dbReference>
<dbReference type="Pfam" id="PF01571">
    <property type="entry name" value="GCV_T"/>
    <property type="match status" value="1"/>
</dbReference>
<dbReference type="InterPro" id="IPR006076">
    <property type="entry name" value="FAD-dep_OxRdtase"/>
</dbReference>
<keyword evidence="7" id="KW-0670">Pyruvate</keyword>
<dbReference type="Pfam" id="PF16350">
    <property type="entry name" value="FAO_M"/>
    <property type="match status" value="1"/>
</dbReference>
<dbReference type="Gene3D" id="3.50.50.60">
    <property type="entry name" value="FAD/NAD(P)-binding domain"/>
    <property type="match status" value="1"/>
</dbReference>
<proteinExistence type="inferred from homology"/>
<dbReference type="Gene3D" id="3.30.9.10">
    <property type="entry name" value="D-Amino Acid Oxidase, subunit A, domain 2"/>
    <property type="match status" value="1"/>
</dbReference>
<evidence type="ECO:0000259" key="3">
    <source>
        <dbReference type="Pfam" id="PF01266"/>
    </source>
</evidence>
<protein>
    <submittedName>
        <fullName evidence="7">Pyruvate dehydrogenase phosphatase regulatory subunit, mitochondrial</fullName>
    </submittedName>
</protein>
<dbReference type="InterPro" id="IPR027266">
    <property type="entry name" value="TrmE/GcvT-like"/>
</dbReference>
<dbReference type="PANTHER" id="PTHR43757">
    <property type="entry name" value="AMINOMETHYLTRANSFERASE"/>
    <property type="match status" value="1"/>
</dbReference>
<dbReference type="FunFam" id="2.40.30.110:FF:000004">
    <property type="entry name" value="Pyruvate dehydrogenase phosphatase regulatory subunit, mitochondrial"/>
    <property type="match status" value="1"/>
</dbReference>
<dbReference type="Pfam" id="PF01266">
    <property type="entry name" value="DAO"/>
    <property type="match status" value="1"/>
</dbReference>
<dbReference type="SUPFAM" id="SSF54373">
    <property type="entry name" value="FAD-linked reductases, C-terminal domain"/>
    <property type="match status" value="1"/>
</dbReference>
<dbReference type="InterPro" id="IPR013977">
    <property type="entry name" value="GcvT_C"/>
</dbReference>
<feature type="domain" description="FAD dependent oxidoreductase" evidence="3">
    <location>
        <begin position="87"/>
        <end position="446"/>
    </location>
</feature>
<evidence type="ECO:0000313" key="7">
    <source>
        <dbReference type="EMBL" id="CAG6526015.1"/>
    </source>
</evidence>
<evidence type="ECO:0000256" key="1">
    <source>
        <dbReference type="ARBA" id="ARBA00008609"/>
    </source>
</evidence>
<dbReference type="Pfam" id="PF08669">
    <property type="entry name" value="GCV_T_C"/>
    <property type="match status" value="1"/>
</dbReference>
<evidence type="ECO:0000259" key="6">
    <source>
        <dbReference type="Pfam" id="PF16350"/>
    </source>
</evidence>
<dbReference type="GO" id="GO:0005739">
    <property type="term" value="C:mitochondrion"/>
    <property type="evidence" value="ECO:0007669"/>
    <property type="project" value="TreeGrafter"/>
</dbReference>
<feature type="domain" description="Aminomethyltransferase C-terminal" evidence="5">
    <location>
        <begin position="819"/>
        <end position="903"/>
    </location>
</feature>
<dbReference type="Gene3D" id="3.30.1360.120">
    <property type="entry name" value="Probable tRNA modification gtpase trme, domain 1"/>
    <property type="match status" value="1"/>
</dbReference>
<accession>A0A8D8ME34</accession>
<dbReference type="SUPFAM" id="SSF103025">
    <property type="entry name" value="Folate-binding domain"/>
    <property type="match status" value="1"/>
</dbReference>
<evidence type="ECO:0000256" key="2">
    <source>
        <dbReference type="SAM" id="MobiDB-lite"/>
    </source>
</evidence>
<evidence type="ECO:0000259" key="4">
    <source>
        <dbReference type="Pfam" id="PF01571"/>
    </source>
</evidence>
<comment type="similarity">
    <text evidence="1">Belongs to the GcvT family.</text>
</comment>
<name>A0A8D8ME34_CULPI</name>
<dbReference type="EMBL" id="HBUE01298835">
    <property type="protein sequence ID" value="CAG6577726.1"/>
    <property type="molecule type" value="Transcribed_RNA"/>
</dbReference>
<sequence length="940" mass="106074">MFLALNKSRWCKNCSILNRRALFARVSAGINDGWVSQRRQHLIARSICSGGSTLHQQQQFDRSWGENFNQYGLTSDAISSVPPKNARVVICGGGIMGAAVAYQLAQRGWGPHTVLIEKGRIGEGNPWHFSGLLGELKPTDSQVRLAQISLDLIKEFDKKGLPTGWKQTGSLNLARTRDRMTFFRRMKSQSAAWDVECELVSPERCKELCPIIETDDLAGGLWIPNDGVGNPNAFCHSLVKESLDKGVTVVEHCSVSKIIQHDGRVKAVETSNGTVECVYFVNCAGFWARQVGQLSEPYVKVPLHAAEHYYLHTKHVYNLPEKLPVVRDLDGHIYFREANDGCLLAGGFEMKAKPAYEDGDTPVSIAERKLPADWDHFHPLLEELLRRIPSLKNATLERLSNCPEAFSPDCKWIIGEAPEIQNYLVAAGMKTVGMSAAAGVGRAIADIITQGYSSIDLHELDISRFLGLHNNRKFLRDRVREVPGLHYDMNYPFYEFRTGRNLRMSPIFPALKEAGAVFSQVMGYERPAWFDKKNSLDEKGVPKFRIATTNGFGKPHWFEHVQNEYDVCRERIGLSDYSTFTKIDLWSKGREVVDLLQYLCSNDIDQPVGAIIHTGMHNRHGGYENDCSLARLSENHYMMIAPTVQQARCKAWIDRHLPPGGRVSVSDVTSMYTAICIMGPFTRIMLSELTDTDLSPKSFPFFTCKELDVGLANGIRALNLTHTGELGYVLYIPNEFALHVYTKLMEAGQKYGIKHCGYYAMRTLRVEKFFAFWGQDLDTFTTPLECGRMWRVKFNKGVNFIGRDALLAQRDKGVERMYIQLLINDHDPDIDLWCWGGEPIYRNGVYCGQTTTTAYGFTFKKQICLGFVKNLDFKGKPLPVTNDFVLNGDYEVEIGGIRYPAKANLHSPNLPTKYPDQEREAYKATRDKPDDNNLLAYSKT</sequence>
<dbReference type="SUPFAM" id="SSF51905">
    <property type="entry name" value="FAD/NAD(P)-binding domain"/>
    <property type="match status" value="1"/>
</dbReference>
<dbReference type="InterPro" id="IPR032503">
    <property type="entry name" value="FAO_M"/>
</dbReference>
<feature type="domain" description="FAD dependent oxidoreductase central" evidence="6">
    <location>
        <begin position="451"/>
        <end position="505"/>
    </location>
</feature>
<organism evidence="7">
    <name type="scientific">Culex pipiens</name>
    <name type="common">House mosquito</name>
    <dbReference type="NCBI Taxonomy" id="7175"/>
    <lineage>
        <taxon>Eukaryota</taxon>
        <taxon>Metazoa</taxon>
        <taxon>Ecdysozoa</taxon>
        <taxon>Arthropoda</taxon>
        <taxon>Hexapoda</taxon>
        <taxon>Insecta</taxon>
        <taxon>Pterygota</taxon>
        <taxon>Neoptera</taxon>
        <taxon>Endopterygota</taxon>
        <taxon>Diptera</taxon>
        <taxon>Nematocera</taxon>
        <taxon>Culicoidea</taxon>
        <taxon>Culicidae</taxon>
        <taxon>Culicinae</taxon>
        <taxon>Culicini</taxon>
        <taxon>Culex</taxon>
        <taxon>Culex</taxon>
    </lineage>
</organism>
<evidence type="ECO:0000259" key="5">
    <source>
        <dbReference type="Pfam" id="PF08669"/>
    </source>
</evidence>
<dbReference type="InterPro" id="IPR029043">
    <property type="entry name" value="GcvT/YgfZ_C"/>
</dbReference>
<dbReference type="InterPro" id="IPR036188">
    <property type="entry name" value="FAD/NAD-bd_sf"/>
</dbReference>
<feature type="region of interest" description="Disordered" evidence="2">
    <location>
        <begin position="908"/>
        <end position="940"/>
    </location>
</feature>
<dbReference type="EMBL" id="HBUE01192878">
    <property type="protein sequence ID" value="CAG6526015.1"/>
    <property type="molecule type" value="Transcribed_RNA"/>
</dbReference>
<feature type="domain" description="GCVT N-terminal" evidence="4">
    <location>
        <begin position="509"/>
        <end position="796"/>
    </location>
</feature>
<dbReference type="SUPFAM" id="SSF101790">
    <property type="entry name" value="Aminomethyltransferase beta-barrel domain"/>
    <property type="match status" value="1"/>
</dbReference>
<dbReference type="PANTHER" id="PTHR43757:SF15">
    <property type="entry name" value="PYRUVATE DEHYDROGENASE PHOSPHATASE REGULATORY SUBUNIT, MITOCHONDRIAL-LIKE"/>
    <property type="match status" value="1"/>
</dbReference>
<dbReference type="FunFam" id="3.30.70.1400:FF:000003">
    <property type="entry name" value="Pyruvate dehydrogenase phosphatase regulatory subunit"/>
    <property type="match status" value="1"/>
</dbReference>
<dbReference type="Gene3D" id="3.30.70.1400">
    <property type="entry name" value="Aminomethyltransferase beta-barrel domains"/>
    <property type="match status" value="1"/>
</dbReference>
<feature type="compositionally biased region" description="Basic and acidic residues" evidence="2">
    <location>
        <begin position="915"/>
        <end position="931"/>
    </location>
</feature>
<dbReference type="InterPro" id="IPR006222">
    <property type="entry name" value="GCVT_N"/>
</dbReference>
<dbReference type="AlphaFoldDB" id="A0A8D8ME34"/>
<reference evidence="7" key="1">
    <citation type="submission" date="2021-05" db="EMBL/GenBank/DDBJ databases">
        <authorList>
            <person name="Alioto T."/>
            <person name="Alioto T."/>
            <person name="Gomez Garrido J."/>
        </authorList>
    </citation>
    <scope>NUCLEOTIDE SEQUENCE</scope>
</reference>